<gene>
    <name evidence="2" type="ORF">SACC_19640</name>
</gene>
<dbReference type="InterPro" id="IPR027417">
    <property type="entry name" value="P-loop_NTPase"/>
</dbReference>
<dbReference type="Pfam" id="PF01656">
    <property type="entry name" value="CbiA"/>
    <property type="match status" value="1"/>
</dbReference>
<keyword evidence="3" id="KW-1185">Reference proteome</keyword>
<dbReference type="InterPro" id="IPR002586">
    <property type="entry name" value="CobQ/CobB/MinD/ParA_Nub-bd_dom"/>
</dbReference>
<accession>A0AAQ4CT16</accession>
<dbReference type="EMBL" id="AP025226">
    <property type="protein sequence ID" value="BDB98947.1"/>
    <property type="molecule type" value="Genomic_DNA"/>
</dbReference>
<dbReference type="GeneID" id="68866697"/>
<dbReference type="Proteomes" id="UP001319921">
    <property type="component" value="Chromosome"/>
</dbReference>
<dbReference type="RefSeq" id="WP_229569306.1">
    <property type="nucleotide sequence ID" value="NZ_AP025226.1"/>
</dbReference>
<name>A0AAQ4CT16_9CREN</name>
<reference evidence="2 3" key="1">
    <citation type="journal article" date="2022" name="Microbiol. Resour. Announc.">
        <title>Complete Genome Sequence of the Hyperthermophilic and Acidophilic Archaeon Saccharolobus caldissimus Strain HS-3T.</title>
        <authorList>
            <person name="Sakai H.D."/>
            <person name="Kurosawa N."/>
        </authorList>
    </citation>
    <scope>NUCLEOTIDE SEQUENCE [LARGE SCALE GENOMIC DNA]</scope>
    <source>
        <strain evidence="2 3">JCM32116</strain>
    </source>
</reference>
<feature type="domain" description="CobQ/CobB/MinD/ParA nucleotide binding" evidence="1">
    <location>
        <begin position="6"/>
        <end position="166"/>
    </location>
</feature>
<dbReference type="SUPFAM" id="SSF52540">
    <property type="entry name" value="P-loop containing nucleoside triphosphate hydrolases"/>
    <property type="match status" value="1"/>
</dbReference>
<dbReference type="AlphaFoldDB" id="A0AAQ4CT16"/>
<evidence type="ECO:0000313" key="3">
    <source>
        <dbReference type="Proteomes" id="UP001319921"/>
    </source>
</evidence>
<evidence type="ECO:0000259" key="1">
    <source>
        <dbReference type="Pfam" id="PF01656"/>
    </source>
</evidence>
<sequence length="256" mass="29553">MMLRINIIGFKGGSGKSTIAYYLARQLSSHYSTALVDKTYSGTISRIFNINNNIFSFLRGKSELFYLIKGNLNIINMSFSGENSINNIDFNAFKYLYSKLLKDIDIVIVDHSSLPHDFATEIELKAFMENFRHFTYNTILVLSGDEFPIKRYLNYTSLLNEFVKHYVEDILGMTFSKDTKFLRVWAIVINKLLKGQESKLNEFLEGDEILLKSAKFVVPLYPSLLQRHFKEVDPPAEILKLIEYVESLIREPTSVL</sequence>
<dbReference type="Gene3D" id="3.40.50.300">
    <property type="entry name" value="P-loop containing nucleotide triphosphate hydrolases"/>
    <property type="match status" value="1"/>
</dbReference>
<organism evidence="2 3">
    <name type="scientific">Saccharolobus caldissimus</name>
    <dbReference type="NCBI Taxonomy" id="1702097"/>
    <lineage>
        <taxon>Archaea</taxon>
        <taxon>Thermoproteota</taxon>
        <taxon>Thermoprotei</taxon>
        <taxon>Sulfolobales</taxon>
        <taxon>Sulfolobaceae</taxon>
        <taxon>Saccharolobus</taxon>
    </lineage>
</organism>
<proteinExistence type="predicted"/>
<evidence type="ECO:0000313" key="2">
    <source>
        <dbReference type="EMBL" id="BDB98947.1"/>
    </source>
</evidence>
<protein>
    <recommendedName>
        <fullName evidence="1">CobQ/CobB/MinD/ParA nucleotide binding domain-containing protein</fullName>
    </recommendedName>
</protein>
<dbReference type="KEGG" id="scas:SACC_19640"/>